<dbReference type="AlphaFoldDB" id="E7MQR9"/>
<protein>
    <submittedName>
        <fullName evidence="2">Uncharacterized protein</fullName>
    </submittedName>
</protein>
<keyword evidence="1" id="KW-0812">Transmembrane</keyword>
<feature type="transmembrane region" description="Helical" evidence="1">
    <location>
        <begin position="7"/>
        <end position="28"/>
    </location>
</feature>
<keyword evidence="3" id="KW-1185">Reference proteome</keyword>
<comment type="caution">
    <text evidence="2">The sequence shown here is derived from an EMBL/GenBank/DDBJ whole genome shotgun (WGS) entry which is preliminary data.</text>
</comment>
<reference evidence="2 3" key="1">
    <citation type="submission" date="2010-08" db="EMBL/GenBank/DDBJ databases">
        <authorList>
            <person name="Weinstock G."/>
            <person name="Sodergren E."/>
            <person name="Clifton S."/>
            <person name="Fulton L."/>
            <person name="Fulton B."/>
            <person name="Courtney L."/>
            <person name="Fronick C."/>
            <person name="Harrison M."/>
            <person name="Strong C."/>
            <person name="Farmer C."/>
            <person name="Delahaunty K."/>
            <person name="Markovic C."/>
            <person name="Hall O."/>
            <person name="Minx P."/>
            <person name="Tomlinson C."/>
            <person name="Mitreva M."/>
            <person name="Hou S."/>
            <person name="Chen J."/>
            <person name="Wollam A."/>
            <person name="Pepin K.H."/>
            <person name="Johnson M."/>
            <person name="Bhonagiri V."/>
            <person name="Zhang X."/>
            <person name="Suruliraj S."/>
            <person name="Warren W."/>
            <person name="Chinwalla A."/>
            <person name="Mardis E.R."/>
            <person name="Wilson R.K."/>
        </authorList>
    </citation>
    <scope>NUCLEOTIDE SEQUENCE [LARGE SCALE GENOMIC DNA]</scope>
    <source>
        <strain evidence="2 3">F0204</strain>
    </source>
</reference>
<keyword evidence="1" id="KW-1133">Transmembrane helix</keyword>
<evidence type="ECO:0000256" key="1">
    <source>
        <dbReference type="SAM" id="Phobius"/>
    </source>
</evidence>
<accession>E7MQR9</accession>
<sequence>MRKKWNIVVYRTIISILLLFNTMFFQIINTTVLAAGTAIDAKITQL</sequence>
<dbReference type="Proteomes" id="UP000004097">
    <property type="component" value="Unassembled WGS sequence"/>
</dbReference>
<evidence type="ECO:0000313" key="2">
    <source>
        <dbReference type="EMBL" id="EFW23596.1"/>
    </source>
</evidence>
<organism evidence="2 3">
    <name type="scientific">Solobacterium moorei F0204</name>
    <dbReference type="NCBI Taxonomy" id="706433"/>
    <lineage>
        <taxon>Bacteria</taxon>
        <taxon>Bacillati</taxon>
        <taxon>Bacillota</taxon>
        <taxon>Erysipelotrichia</taxon>
        <taxon>Erysipelotrichales</taxon>
        <taxon>Erysipelotrichaceae</taxon>
        <taxon>Solobacterium</taxon>
    </lineage>
</organism>
<dbReference type="RefSeq" id="WP_006526737.1">
    <property type="nucleotide sequence ID" value="NZ_GL637673.1"/>
</dbReference>
<dbReference type="EMBL" id="AECQ01000040">
    <property type="protein sequence ID" value="EFW23596.1"/>
    <property type="molecule type" value="Genomic_DNA"/>
</dbReference>
<proteinExistence type="predicted"/>
<evidence type="ECO:0000313" key="3">
    <source>
        <dbReference type="Proteomes" id="UP000004097"/>
    </source>
</evidence>
<dbReference type="HOGENOM" id="CLU_3189106_0_0_9"/>
<dbReference type="STRING" id="706433.HMPREF9430_01938"/>
<keyword evidence="1" id="KW-0472">Membrane</keyword>
<gene>
    <name evidence="2" type="ORF">HMPREF9430_01938</name>
</gene>
<name>E7MQR9_9FIRM</name>